<gene>
    <name evidence="2" type="ORF">QRX50_07545</name>
</gene>
<evidence type="ECO:0000313" key="2">
    <source>
        <dbReference type="EMBL" id="WIX80612.1"/>
    </source>
</evidence>
<keyword evidence="1" id="KW-0472">Membrane</keyword>
<keyword evidence="1" id="KW-0812">Transmembrane</keyword>
<accession>A0A9Y2IIW6</accession>
<dbReference type="KEGG" id="acab:QRX50_07545"/>
<name>A0A9Y2IIW6_9PSEU</name>
<sequence length="375" mass="38385">MRQPEFTDTVRRELGETALAAPEPEAAARMAQRVLRTRARRRQRRLVGAAAAAVVLALGAATIVTTQSTSSQVQAVPVTQWPARGALADNLGLVERARQAWGTRAARVVFAGTSTEVGTVVVLSSVERDGEIRLAFLTAAPELQVRAQLSIPADQVMAPAFGFVSSEPDRALGVVVTAPGVTTAWFSSSAADTVSVQPVDGLAAAVLAPAAAAWNTAIATGGPQHPDFGELTSSSHDPAVSPGTVARAGTDTQFAVFGVDAKPGDVVATRAGLVGVVTTADGDLAGLNFTPPSLWGLRTTTASGEPVTLTRVGSLVDDPIAVTPAGPGVREGDRIVLSGFGRSAGVVVLGTVHAGRLLRAVPTPPTGAKVLVIRR</sequence>
<protein>
    <submittedName>
        <fullName evidence="2">Uncharacterized protein</fullName>
    </submittedName>
</protein>
<dbReference type="AlphaFoldDB" id="A0A9Y2IIW6"/>
<evidence type="ECO:0000256" key="1">
    <source>
        <dbReference type="SAM" id="Phobius"/>
    </source>
</evidence>
<dbReference type="Proteomes" id="UP001236014">
    <property type="component" value="Chromosome"/>
</dbReference>
<evidence type="ECO:0000313" key="3">
    <source>
        <dbReference type="Proteomes" id="UP001236014"/>
    </source>
</evidence>
<keyword evidence="1" id="KW-1133">Transmembrane helix</keyword>
<dbReference type="EMBL" id="CP127294">
    <property type="protein sequence ID" value="WIX80612.1"/>
    <property type="molecule type" value="Genomic_DNA"/>
</dbReference>
<keyword evidence="3" id="KW-1185">Reference proteome</keyword>
<proteinExistence type="predicted"/>
<reference evidence="2 3" key="1">
    <citation type="submission" date="2023-06" db="EMBL/GenBank/DDBJ databases">
        <authorList>
            <person name="Oyuntsetseg B."/>
            <person name="Kim S.B."/>
        </authorList>
    </citation>
    <scope>NUCLEOTIDE SEQUENCE [LARGE SCALE GENOMIC DNA]</scope>
    <source>
        <strain evidence="2 3">2-15</strain>
    </source>
</reference>
<dbReference type="RefSeq" id="WP_285971239.1">
    <property type="nucleotide sequence ID" value="NZ_CP127294.1"/>
</dbReference>
<feature type="transmembrane region" description="Helical" evidence="1">
    <location>
        <begin position="46"/>
        <end position="64"/>
    </location>
</feature>
<organism evidence="2 3">
    <name type="scientific">Amycolatopsis carbonis</name>
    <dbReference type="NCBI Taxonomy" id="715471"/>
    <lineage>
        <taxon>Bacteria</taxon>
        <taxon>Bacillati</taxon>
        <taxon>Actinomycetota</taxon>
        <taxon>Actinomycetes</taxon>
        <taxon>Pseudonocardiales</taxon>
        <taxon>Pseudonocardiaceae</taxon>
        <taxon>Amycolatopsis</taxon>
    </lineage>
</organism>